<dbReference type="SUPFAM" id="SSF50341">
    <property type="entry name" value="CheW-like"/>
    <property type="match status" value="1"/>
</dbReference>
<organism evidence="6 7">
    <name type="scientific">Peptoclostridium litorale DSM 5388</name>
    <dbReference type="NCBI Taxonomy" id="1121324"/>
    <lineage>
        <taxon>Bacteria</taxon>
        <taxon>Bacillati</taxon>
        <taxon>Bacillota</taxon>
        <taxon>Clostridia</taxon>
        <taxon>Peptostreptococcales</taxon>
        <taxon>Peptoclostridiaceae</taxon>
        <taxon>Peptoclostridium</taxon>
    </lineage>
</organism>
<dbReference type="eggNOG" id="COG0835">
    <property type="taxonomic scope" value="Bacteria"/>
</dbReference>
<dbReference type="PIRSF" id="PIRSF002867">
    <property type="entry name" value="CheV"/>
    <property type="match status" value="1"/>
</dbReference>
<dbReference type="PROSITE" id="PS50851">
    <property type="entry name" value="CHEW"/>
    <property type="match status" value="1"/>
</dbReference>
<name>A0A069RCQ9_PEPLI</name>
<dbReference type="InterPro" id="IPR011006">
    <property type="entry name" value="CheY-like_superfamily"/>
</dbReference>
<dbReference type="GO" id="GO:0000160">
    <property type="term" value="P:phosphorelay signal transduction system"/>
    <property type="evidence" value="ECO:0007669"/>
    <property type="project" value="InterPro"/>
</dbReference>
<dbReference type="PANTHER" id="PTHR47233:SF3">
    <property type="entry name" value="CHEMOTAXIS PROTEIN CHEV"/>
    <property type="match status" value="1"/>
</dbReference>
<comment type="function">
    <text evidence="2">May play the central regulatory role in sporulation. It may be an element of the effector pathway responsible for the activation of sporulation genes in response to nutritional stress. Spo0A may act in concert with spo0H (a sigma factor) to control the expression of some genes that are critical to the sporulation process.</text>
</comment>
<reference evidence="6 7" key="1">
    <citation type="submission" date="2014-03" db="EMBL/GenBank/DDBJ databases">
        <title>Genome sequence of Clostridium litorale W6, DSM 5388.</title>
        <authorList>
            <person name="Poehlein A."/>
            <person name="Jagirdar A."/>
            <person name="Khonsari B."/>
            <person name="Chibani C.M."/>
            <person name="Gutierrez Gutierrez D.A."/>
            <person name="Davydova E."/>
            <person name="Alghaithi H.S."/>
            <person name="Nair K.P."/>
            <person name="Dhamotharan K."/>
            <person name="Chandran L."/>
            <person name="G W."/>
            <person name="Daniel R."/>
        </authorList>
    </citation>
    <scope>NUCLEOTIDE SEQUENCE [LARGE SCALE GENOMIC DNA]</scope>
    <source>
        <strain evidence="6 7">W6</strain>
    </source>
</reference>
<dbReference type="Gene3D" id="2.40.50.180">
    <property type="entry name" value="CheA-289, Domain 4"/>
    <property type="match status" value="1"/>
</dbReference>
<feature type="domain" description="Response regulatory" evidence="4">
    <location>
        <begin position="173"/>
        <end position="300"/>
    </location>
</feature>
<evidence type="ECO:0000256" key="1">
    <source>
        <dbReference type="ARBA" id="ARBA00018672"/>
    </source>
</evidence>
<dbReference type="OrthoDB" id="9806105at2"/>
<dbReference type="Pfam" id="PF00072">
    <property type="entry name" value="Response_reg"/>
    <property type="match status" value="1"/>
</dbReference>
<accession>A0A069RCQ9</accession>
<protein>
    <recommendedName>
        <fullName evidence="1">Stage 0 sporulation protein A homolog</fullName>
    </recommendedName>
</protein>
<evidence type="ECO:0000259" key="4">
    <source>
        <dbReference type="PROSITE" id="PS50110"/>
    </source>
</evidence>
<dbReference type="InterPro" id="IPR036061">
    <property type="entry name" value="CheW-like_dom_sf"/>
</dbReference>
<proteinExistence type="predicted"/>
<sequence>MEDYKGILLESGTGELEILEFEVEGRKYAINVIKVKEILSISALNKIPNSHPAISGITLVRGDVISVIDMKYVLDKKPTVGDARMTLLCEFNNLKVAFLVDKVIGIHRIKWEDIKKPDAIIENSLIIGNINYQNNILILLDFEKIVIDISPSTGISEERLGEMDSKEDRMHKRIMLADDSPLIRRLLRDVLIKAGYSNLIFFNDGLEAYNYLGELKEKLGEDFKRNVDILVTDIEMPQLDGHTLTKRIKTDKVLKSLPVIIFSSLITGDLRHKGQAVGADAQMSKPEIGQLIELIDGFLEV</sequence>
<comment type="caution">
    <text evidence="6">The sequence shown here is derived from an EMBL/GenBank/DDBJ whole genome shotgun (WGS) entry which is preliminary data.</text>
</comment>
<gene>
    <name evidence="6" type="primary">cheV</name>
    <name evidence="6" type="ORF">CLIT_14c00090</name>
</gene>
<keyword evidence="3" id="KW-0597">Phosphoprotein</keyword>
<dbReference type="InterPro" id="IPR024181">
    <property type="entry name" value="Chemotax_regulator_CheV"/>
</dbReference>
<evidence type="ECO:0000259" key="5">
    <source>
        <dbReference type="PROSITE" id="PS50851"/>
    </source>
</evidence>
<evidence type="ECO:0000313" key="7">
    <source>
        <dbReference type="Proteomes" id="UP000027946"/>
    </source>
</evidence>
<dbReference type="PANTHER" id="PTHR47233">
    <property type="entry name" value="CHEMOTAXIS PROTEIN CHEV"/>
    <property type="match status" value="1"/>
</dbReference>
<dbReference type="AlphaFoldDB" id="A0A069RCQ9"/>
<feature type="modified residue" description="4-aspartylphosphate" evidence="3">
    <location>
        <position position="233"/>
    </location>
</feature>
<dbReference type="Pfam" id="PF01584">
    <property type="entry name" value="CheW"/>
    <property type="match status" value="1"/>
</dbReference>
<dbReference type="PROSITE" id="PS50110">
    <property type="entry name" value="RESPONSE_REGULATORY"/>
    <property type="match status" value="1"/>
</dbReference>
<dbReference type="SMART" id="SM00260">
    <property type="entry name" value="CheW"/>
    <property type="match status" value="1"/>
</dbReference>
<dbReference type="Gene3D" id="3.40.50.2300">
    <property type="match status" value="1"/>
</dbReference>
<evidence type="ECO:0000256" key="2">
    <source>
        <dbReference type="ARBA" id="ARBA00024867"/>
    </source>
</evidence>
<dbReference type="InterPro" id="IPR001789">
    <property type="entry name" value="Sig_transdc_resp-reg_receiver"/>
</dbReference>
<dbReference type="EMBL" id="JJMM01000014">
    <property type="protein sequence ID" value="KDR94548.1"/>
    <property type="molecule type" value="Genomic_DNA"/>
</dbReference>
<dbReference type="Gene3D" id="2.30.30.40">
    <property type="entry name" value="SH3 Domains"/>
    <property type="match status" value="1"/>
</dbReference>
<evidence type="ECO:0000313" key="6">
    <source>
        <dbReference type="EMBL" id="KDR94548.1"/>
    </source>
</evidence>
<dbReference type="GO" id="GO:0006935">
    <property type="term" value="P:chemotaxis"/>
    <property type="evidence" value="ECO:0007669"/>
    <property type="project" value="InterPro"/>
</dbReference>
<keyword evidence="7" id="KW-1185">Reference proteome</keyword>
<dbReference type="RefSeq" id="WP_038266372.1">
    <property type="nucleotide sequence ID" value="NZ_FSRH01000016.1"/>
</dbReference>
<dbReference type="STRING" id="1121324.CLIT_14c00090"/>
<dbReference type="SMART" id="SM00448">
    <property type="entry name" value="REC"/>
    <property type="match status" value="1"/>
</dbReference>
<evidence type="ECO:0000256" key="3">
    <source>
        <dbReference type="PROSITE-ProRule" id="PRU00169"/>
    </source>
</evidence>
<dbReference type="Proteomes" id="UP000027946">
    <property type="component" value="Unassembled WGS sequence"/>
</dbReference>
<feature type="domain" description="CheW-like" evidence="5">
    <location>
        <begin position="15"/>
        <end position="151"/>
    </location>
</feature>
<dbReference type="eggNOG" id="COG0784">
    <property type="taxonomic scope" value="Bacteria"/>
</dbReference>
<dbReference type="SUPFAM" id="SSF52172">
    <property type="entry name" value="CheY-like"/>
    <property type="match status" value="1"/>
</dbReference>
<dbReference type="InterPro" id="IPR002545">
    <property type="entry name" value="CheW-lke_dom"/>
</dbReference>